<dbReference type="KEGG" id="rhoz:GXP67_20110"/>
<feature type="transmembrane region" description="Helical" evidence="1">
    <location>
        <begin position="85"/>
        <end position="104"/>
    </location>
</feature>
<gene>
    <name evidence="2" type="ORF">GXP67_20110</name>
</gene>
<name>A0A6C0GLC8_9BACT</name>
<dbReference type="RefSeq" id="WP_162444794.1">
    <property type="nucleotide sequence ID" value="NZ_CP048222.1"/>
</dbReference>
<proteinExistence type="predicted"/>
<keyword evidence="3" id="KW-1185">Reference proteome</keyword>
<feature type="transmembrane region" description="Helical" evidence="1">
    <location>
        <begin position="55"/>
        <end position="73"/>
    </location>
</feature>
<feature type="transmembrane region" description="Helical" evidence="1">
    <location>
        <begin position="116"/>
        <end position="136"/>
    </location>
</feature>
<reference evidence="2 3" key="1">
    <citation type="submission" date="2020-01" db="EMBL/GenBank/DDBJ databases">
        <authorList>
            <person name="Kim M.K."/>
        </authorList>
    </citation>
    <scope>NUCLEOTIDE SEQUENCE [LARGE SCALE GENOMIC DNA]</scope>
    <source>
        <strain evidence="2 3">172606-1</strain>
    </source>
</reference>
<evidence type="ECO:0000313" key="2">
    <source>
        <dbReference type="EMBL" id="QHT68789.1"/>
    </source>
</evidence>
<keyword evidence="1" id="KW-1133">Transmembrane helix</keyword>
<evidence type="ECO:0008006" key="4">
    <source>
        <dbReference type="Google" id="ProtNLM"/>
    </source>
</evidence>
<dbReference type="EMBL" id="CP048222">
    <property type="protein sequence ID" value="QHT68789.1"/>
    <property type="molecule type" value="Genomic_DNA"/>
</dbReference>
<evidence type="ECO:0000256" key="1">
    <source>
        <dbReference type="SAM" id="Phobius"/>
    </source>
</evidence>
<sequence length="202" mass="22089">MHSSLKPAYGIQVLGKACIMGGILFAISLITMFSMPQLPMVLREFFQRHDYLLRSLFFLSQMGFMAGLAGLLLTKALGYKSVAPVLLLIPFLGQVCYAVSAWLSTQQVMTLLPLPLTQIGALLNAIGMLIIGIIVVRVKVWQGWQRWIPLSVGLYPFLVMFPILILAGGRPPSTIIGAWGLIWAILGLSIYSTASKKTPVIA</sequence>
<dbReference type="AlphaFoldDB" id="A0A6C0GLC8"/>
<protein>
    <recommendedName>
        <fullName evidence="4">DUF4386 family protein</fullName>
    </recommendedName>
</protein>
<feature type="transmembrane region" description="Helical" evidence="1">
    <location>
        <begin position="12"/>
        <end position="35"/>
    </location>
</feature>
<accession>A0A6C0GLC8</accession>
<feature type="transmembrane region" description="Helical" evidence="1">
    <location>
        <begin position="148"/>
        <end position="169"/>
    </location>
</feature>
<dbReference type="Proteomes" id="UP000480178">
    <property type="component" value="Chromosome"/>
</dbReference>
<evidence type="ECO:0000313" key="3">
    <source>
        <dbReference type="Proteomes" id="UP000480178"/>
    </source>
</evidence>
<keyword evidence="1" id="KW-0472">Membrane</keyword>
<keyword evidence="1" id="KW-0812">Transmembrane</keyword>
<organism evidence="2 3">
    <name type="scientific">Rhodocytophaga rosea</name>
    <dbReference type="NCBI Taxonomy" id="2704465"/>
    <lineage>
        <taxon>Bacteria</taxon>
        <taxon>Pseudomonadati</taxon>
        <taxon>Bacteroidota</taxon>
        <taxon>Cytophagia</taxon>
        <taxon>Cytophagales</taxon>
        <taxon>Rhodocytophagaceae</taxon>
        <taxon>Rhodocytophaga</taxon>
    </lineage>
</organism>
<feature type="transmembrane region" description="Helical" evidence="1">
    <location>
        <begin position="175"/>
        <end position="194"/>
    </location>
</feature>